<evidence type="ECO:0000313" key="4">
    <source>
        <dbReference type="Proteomes" id="UP001601521"/>
    </source>
</evidence>
<reference evidence="3 4" key="1">
    <citation type="submission" date="2024-10" db="EMBL/GenBank/DDBJ databases">
        <title>The Natural Products Discovery Center: Release of the First 8490 Sequenced Strains for Exploring Actinobacteria Biosynthetic Diversity.</title>
        <authorList>
            <person name="Kalkreuter E."/>
            <person name="Kautsar S.A."/>
            <person name="Yang D."/>
            <person name="Bader C.D."/>
            <person name="Teijaro C.N."/>
            <person name="Fluegel L."/>
            <person name="Davis C.M."/>
            <person name="Simpson J.R."/>
            <person name="Lauterbach L."/>
            <person name="Steele A.D."/>
            <person name="Gui C."/>
            <person name="Meng S."/>
            <person name="Li G."/>
            <person name="Viehrig K."/>
            <person name="Ye F."/>
            <person name="Su P."/>
            <person name="Kiefer A.F."/>
            <person name="Nichols A."/>
            <person name="Cepeda A.J."/>
            <person name="Yan W."/>
            <person name="Fan B."/>
            <person name="Jiang Y."/>
            <person name="Adhikari A."/>
            <person name="Zheng C.-J."/>
            <person name="Schuster L."/>
            <person name="Cowan T.M."/>
            <person name="Smanski M.J."/>
            <person name="Chevrette M.G."/>
            <person name="De Carvalho L.P.S."/>
            <person name="Shen B."/>
        </authorList>
    </citation>
    <scope>NUCLEOTIDE SEQUENCE [LARGE SCALE GENOMIC DNA]</scope>
    <source>
        <strain evidence="3 4">NPDC004550</strain>
    </source>
</reference>
<sequence length="346" mass="38121">MPVTARFSRPRSPKVFGFLRNRYLRLGLIASATVLILLLGSSALTQARLGDKTIHAEFAQAAGLRAGATVDVSGIEVGAVRAVRLDGAKVIADLKVRRDLRLGPDARAAIKMSTILGRLHVDLVPGNGKGLPDNRIELDHTSVPYNLSKVIQDPQYKASFERIERIDPRKLREALDTMNQQMGDSPQLAVQALDSIGSLAKVINDRRDEVDTLLKGMDQVSQLVADNQNSVLMLLTRGEAIGQAVQKRQQLLKNLLDNVAALSKLLQDMGLENNNQFGPMIRDLNTMSEGLEKNKTSLDRLYEIMPVTLRQFNNVVGNGPYGDVYVPWGLFPDNWICFAQVVQGCK</sequence>
<comment type="caution">
    <text evidence="3">The sequence shown here is derived from an EMBL/GenBank/DDBJ whole genome shotgun (WGS) entry which is preliminary data.</text>
</comment>
<organism evidence="3 4">
    <name type="scientific">Nocardia africana</name>
    <dbReference type="NCBI Taxonomy" id="134964"/>
    <lineage>
        <taxon>Bacteria</taxon>
        <taxon>Bacillati</taxon>
        <taxon>Actinomycetota</taxon>
        <taxon>Actinomycetes</taxon>
        <taxon>Mycobacteriales</taxon>
        <taxon>Nocardiaceae</taxon>
        <taxon>Nocardia</taxon>
    </lineage>
</organism>
<dbReference type="InterPro" id="IPR052336">
    <property type="entry name" value="MlaD_Phospholipid_Transporter"/>
</dbReference>
<evidence type="ECO:0000259" key="1">
    <source>
        <dbReference type="Pfam" id="PF02470"/>
    </source>
</evidence>
<accession>A0ABW6NQ44</accession>
<dbReference type="EMBL" id="JBIALX010000014">
    <property type="protein sequence ID" value="MFF0457273.1"/>
    <property type="molecule type" value="Genomic_DNA"/>
</dbReference>
<dbReference type="PANTHER" id="PTHR33371:SF18">
    <property type="entry name" value="MCE-FAMILY PROTEIN MCE3C"/>
    <property type="match status" value="1"/>
</dbReference>
<dbReference type="NCBIfam" id="TIGR00996">
    <property type="entry name" value="Mtu_fam_mce"/>
    <property type="match status" value="1"/>
</dbReference>
<protein>
    <submittedName>
        <fullName evidence="3">MCE family protein</fullName>
    </submittedName>
</protein>
<evidence type="ECO:0000313" key="3">
    <source>
        <dbReference type="EMBL" id="MFF0457273.1"/>
    </source>
</evidence>
<dbReference type="InterPro" id="IPR024516">
    <property type="entry name" value="Mce_C"/>
</dbReference>
<name>A0ABW6NQ44_9NOCA</name>
<dbReference type="RefSeq" id="WP_387254424.1">
    <property type="nucleotide sequence ID" value="NZ_JBIALX010000014.1"/>
</dbReference>
<keyword evidence="4" id="KW-1185">Reference proteome</keyword>
<dbReference type="Proteomes" id="UP001601521">
    <property type="component" value="Unassembled WGS sequence"/>
</dbReference>
<dbReference type="InterPro" id="IPR005693">
    <property type="entry name" value="Mce"/>
</dbReference>
<feature type="domain" description="Mce/MlaD" evidence="1">
    <location>
        <begin position="52"/>
        <end position="126"/>
    </location>
</feature>
<dbReference type="Pfam" id="PF02470">
    <property type="entry name" value="MlaD"/>
    <property type="match status" value="1"/>
</dbReference>
<proteinExistence type="predicted"/>
<evidence type="ECO:0000259" key="2">
    <source>
        <dbReference type="Pfam" id="PF11887"/>
    </source>
</evidence>
<gene>
    <name evidence="3" type="ORF">ACFYTH_28260</name>
</gene>
<feature type="domain" description="Mammalian cell entry C-terminal" evidence="2">
    <location>
        <begin position="163"/>
        <end position="305"/>
    </location>
</feature>
<dbReference type="Pfam" id="PF11887">
    <property type="entry name" value="Mce4_CUP1"/>
    <property type="match status" value="1"/>
</dbReference>
<dbReference type="PANTHER" id="PTHR33371">
    <property type="entry name" value="INTERMEMBRANE PHOSPHOLIPID TRANSPORT SYSTEM BINDING PROTEIN MLAD-RELATED"/>
    <property type="match status" value="1"/>
</dbReference>
<dbReference type="InterPro" id="IPR003399">
    <property type="entry name" value="Mce/MlaD"/>
</dbReference>